<keyword evidence="2" id="KW-1133">Transmembrane helix</keyword>
<name>A0A319CVZ9_9EURO</name>
<accession>A0A319CVZ9</accession>
<keyword evidence="4" id="KW-1185">Reference proteome</keyword>
<reference evidence="3 4" key="1">
    <citation type="submission" date="2016-12" db="EMBL/GenBank/DDBJ databases">
        <title>The genomes of Aspergillus section Nigri reveals drivers in fungal speciation.</title>
        <authorList>
            <consortium name="DOE Joint Genome Institute"/>
            <person name="Vesth T.C."/>
            <person name="Nybo J."/>
            <person name="Theobald S."/>
            <person name="Brandl J."/>
            <person name="Frisvad J.C."/>
            <person name="Nielsen K.F."/>
            <person name="Lyhne E.K."/>
            <person name="Kogle M.E."/>
            <person name="Kuo A."/>
            <person name="Riley R."/>
            <person name="Clum A."/>
            <person name="Nolan M."/>
            <person name="Lipzen A."/>
            <person name="Salamov A."/>
            <person name="Henrissat B."/>
            <person name="Wiebenga A."/>
            <person name="De Vries R.P."/>
            <person name="Grigoriev I.V."/>
            <person name="Mortensen U.H."/>
            <person name="Andersen M.R."/>
            <person name="Baker S.E."/>
        </authorList>
    </citation>
    <scope>NUCLEOTIDE SEQUENCE [LARGE SCALE GENOMIC DNA]</scope>
    <source>
        <strain evidence="3 4">CBS 121591</strain>
    </source>
</reference>
<sequence>MEEDGVKMKVCWGREKGGGVGCGVVVYIRSSVVPLLFPFITARIAALPTKPRDRRRPRREVADLPHSGCTDTSQVGQRGVYRFASPRKRTADRQLWGREKLQAYVWSLVQKSEGLIVVTTATHIVAAGWNESSRIVF</sequence>
<keyword evidence="2" id="KW-0472">Membrane</keyword>
<dbReference type="AlphaFoldDB" id="A0A319CVZ9"/>
<dbReference type="VEuPathDB" id="FungiDB:BO82DRAFT_50847"/>
<dbReference type="RefSeq" id="XP_025496887.1">
    <property type="nucleotide sequence ID" value="XM_025641281.1"/>
</dbReference>
<gene>
    <name evidence="3" type="ORF">BO82DRAFT_50847</name>
</gene>
<evidence type="ECO:0000313" key="3">
    <source>
        <dbReference type="EMBL" id="PYH86687.1"/>
    </source>
</evidence>
<proteinExistence type="predicted"/>
<feature type="region of interest" description="Disordered" evidence="1">
    <location>
        <begin position="51"/>
        <end position="73"/>
    </location>
</feature>
<organism evidence="3 4">
    <name type="scientific">Aspergillus uvarum CBS 121591</name>
    <dbReference type="NCBI Taxonomy" id="1448315"/>
    <lineage>
        <taxon>Eukaryota</taxon>
        <taxon>Fungi</taxon>
        <taxon>Dikarya</taxon>
        <taxon>Ascomycota</taxon>
        <taxon>Pezizomycotina</taxon>
        <taxon>Eurotiomycetes</taxon>
        <taxon>Eurotiomycetidae</taxon>
        <taxon>Eurotiales</taxon>
        <taxon>Aspergillaceae</taxon>
        <taxon>Aspergillus</taxon>
        <taxon>Aspergillus subgen. Circumdati</taxon>
    </lineage>
</organism>
<evidence type="ECO:0000313" key="4">
    <source>
        <dbReference type="Proteomes" id="UP000248340"/>
    </source>
</evidence>
<evidence type="ECO:0000256" key="1">
    <source>
        <dbReference type="SAM" id="MobiDB-lite"/>
    </source>
</evidence>
<dbReference type="Proteomes" id="UP000248340">
    <property type="component" value="Unassembled WGS sequence"/>
</dbReference>
<evidence type="ECO:0000256" key="2">
    <source>
        <dbReference type="SAM" id="Phobius"/>
    </source>
</evidence>
<protein>
    <submittedName>
        <fullName evidence="3">Uncharacterized protein</fullName>
    </submittedName>
</protein>
<feature type="transmembrane region" description="Helical" evidence="2">
    <location>
        <begin position="24"/>
        <end position="46"/>
    </location>
</feature>
<dbReference type="EMBL" id="KZ821675">
    <property type="protein sequence ID" value="PYH86687.1"/>
    <property type="molecule type" value="Genomic_DNA"/>
</dbReference>
<dbReference type="GeneID" id="37144023"/>
<keyword evidence="2" id="KW-0812">Transmembrane</keyword>